<evidence type="ECO:0000313" key="2">
    <source>
        <dbReference type="Proteomes" id="UP001165986"/>
    </source>
</evidence>
<accession>A0AA40VT30</accession>
<gene>
    <name evidence="1" type="ORF">FNW02_23950</name>
</gene>
<comment type="caution">
    <text evidence="1">The sequence shown here is derived from an EMBL/GenBank/DDBJ whole genome shotgun (WGS) entry which is preliminary data.</text>
</comment>
<keyword evidence="2" id="KW-1185">Reference proteome</keyword>
<name>A0AA40VT30_9NOST</name>
<dbReference type="EMBL" id="VJXY01000031">
    <property type="protein sequence ID" value="MBD6618794.1"/>
    <property type="molecule type" value="Genomic_DNA"/>
</dbReference>
<dbReference type="RefSeq" id="WP_191759992.1">
    <property type="nucleotide sequence ID" value="NZ_VJXY01000031.1"/>
</dbReference>
<dbReference type="Proteomes" id="UP001165986">
    <property type="component" value="Unassembled WGS sequence"/>
</dbReference>
<evidence type="ECO:0000313" key="1">
    <source>
        <dbReference type="EMBL" id="MBD6618794.1"/>
    </source>
</evidence>
<protein>
    <submittedName>
        <fullName evidence="1">Uncharacterized protein</fullName>
    </submittedName>
</protein>
<dbReference type="AlphaFoldDB" id="A0AA40VT30"/>
<sequence>MTPNNYDNSVYFILSFWRDARISLDVIGALAIAASLQLNYELRISNYELVIGALAIAASLQLD</sequence>
<reference evidence="1" key="1">
    <citation type="submission" date="2019-07" db="EMBL/GenBank/DDBJ databases">
        <title>Toxilogical consequences of a new and cryptic species of cyanobacteria (Komarekiella delphini-convector) recovered from the epidermis of a bottlenose dolphin and 1500 ft. in the air.</title>
        <authorList>
            <person name="Brown A.O."/>
            <person name="Dvorak P."/>
            <person name="Villanueva C.D."/>
            <person name="Foss A.J."/>
            <person name="Garvey A.D."/>
            <person name="Gibson Q.A."/>
            <person name="Johansen J.R."/>
            <person name="Casamatta D.A."/>
        </authorList>
    </citation>
    <scope>NUCLEOTIDE SEQUENCE</scope>
    <source>
        <strain evidence="1">SJRDD-AB1</strain>
    </source>
</reference>
<proteinExistence type="predicted"/>
<organism evidence="1 2">
    <name type="scientific">Komarekiella delphini-convector SJRDD-AB1</name>
    <dbReference type="NCBI Taxonomy" id="2593771"/>
    <lineage>
        <taxon>Bacteria</taxon>
        <taxon>Bacillati</taxon>
        <taxon>Cyanobacteriota</taxon>
        <taxon>Cyanophyceae</taxon>
        <taxon>Nostocales</taxon>
        <taxon>Nostocaceae</taxon>
        <taxon>Komarekiella</taxon>
        <taxon>Komarekiella delphini-convector</taxon>
    </lineage>
</organism>